<keyword evidence="2" id="KW-1185">Reference proteome</keyword>
<name>A0ACD5BJF5_9PSEU</name>
<accession>A0ACD5BJF5</accession>
<organism evidence="1 2">
    <name type="scientific">Amycolatopsis coloradensis</name>
    <dbReference type="NCBI Taxonomy" id="76021"/>
    <lineage>
        <taxon>Bacteria</taxon>
        <taxon>Bacillati</taxon>
        <taxon>Actinomycetota</taxon>
        <taxon>Actinomycetes</taxon>
        <taxon>Pseudonocardiales</taxon>
        <taxon>Pseudonocardiaceae</taxon>
        <taxon>Amycolatopsis</taxon>
    </lineage>
</organism>
<dbReference type="Proteomes" id="UP001456344">
    <property type="component" value="Chromosome"/>
</dbReference>
<dbReference type="EMBL" id="CP150484">
    <property type="protein sequence ID" value="WYW19424.1"/>
    <property type="molecule type" value="Genomic_DNA"/>
</dbReference>
<evidence type="ECO:0000313" key="1">
    <source>
        <dbReference type="EMBL" id="WYW19424.1"/>
    </source>
</evidence>
<proteinExistence type="predicted"/>
<reference evidence="1" key="1">
    <citation type="submission" date="2023-10" db="EMBL/GenBank/DDBJ databases">
        <title>Whole genome sequencing of actinobacterial strain Amycolatopsis sp. (BCA-696) identifies the underlying plant growth-promoting genes.</title>
        <authorList>
            <person name="Gandham P."/>
            <person name="Vadla N."/>
            <person name="Saji A."/>
            <person name="Srinivas V."/>
            <person name="Ruperao P."/>
            <person name="Selvanayagam S."/>
            <person name="Saxena R.K."/>
            <person name="Rathore A."/>
            <person name="Gopalakrishnan S."/>
            <person name="Thakur V."/>
        </authorList>
    </citation>
    <scope>NUCLEOTIDE SEQUENCE</scope>
    <source>
        <strain evidence="1">BCA-696</strain>
    </source>
</reference>
<gene>
    <name evidence="1" type="ORF">LCL61_28155</name>
</gene>
<protein>
    <submittedName>
        <fullName evidence="1">dTDP-4-dehydrorhamnose 3,5-epimerase family protein</fullName>
    </submittedName>
</protein>
<evidence type="ECO:0000313" key="2">
    <source>
        <dbReference type="Proteomes" id="UP001456344"/>
    </source>
</evidence>
<sequence>MGTHVTPLPIPGAWKIETPRHEDGRGSFHEWYRDDTVHAATGGSWHPRQANMSVSLRGVLRGISVVTGAPGQSKYVTCARGAVLDVVVDVRTGSPTFGRWHLERLDEDHHLSLYLGEGLGHAFLSLAENSMLLYLLSQPHDPGRELRVQALDPDLGITWPPEVTVHQSAKDRAALSVAAAERAGLLPAYTL</sequence>